<evidence type="ECO:0000256" key="5">
    <source>
        <dbReference type="SAM" id="Phobius"/>
    </source>
</evidence>
<dbReference type="GO" id="GO:0016020">
    <property type="term" value="C:membrane"/>
    <property type="evidence" value="ECO:0007669"/>
    <property type="project" value="UniProtKB-SubCell"/>
</dbReference>
<feature type="transmembrane region" description="Helical" evidence="5">
    <location>
        <begin position="12"/>
        <end position="35"/>
    </location>
</feature>
<keyword evidence="3 5" id="KW-1133">Transmembrane helix</keyword>
<evidence type="ECO:0000256" key="4">
    <source>
        <dbReference type="ARBA" id="ARBA00023136"/>
    </source>
</evidence>
<evidence type="ECO:0000256" key="1">
    <source>
        <dbReference type="ARBA" id="ARBA00004141"/>
    </source>
</evidence>
<dbReference type="GO" id="GO:0030416">
    <property type="term" value="P:methylamine metabolic process"/>
    <property type="evidence" value="ECO:0007669"/>
    <property type="project" value="InterPro"/>
</dbReference>
<feature type="transmembrane region" description="Helical" evidence="5">
    <location>
        <begin position="55"/>
        <end position="77"/>
    </location>
</feature>
<gene>
    <name evidence="7" type="ORF">B879_02654</name>
</gene>
<dbReference type="AlphaFoldDB" id="K1KX73"/>
<keyword evidence="2 5" id="KW-0812">Transmembrane</keyword>
<reference evidence="7 8" key="1">
    <citation type="journal article" date="2012" name="J. Bacteriol.">
        <title>Draft Genome Sequence of Cecembia lonarensis Strain LW9T, Isolated from Lonar Lake, a Haloalkaline Lake in India.</title>
        <authorList>
            <person name="Shivaji S."/>
            <person name="Ara S."/>
            <person name="Singh A."/>
            <person name="Pinnaka A.K."/>
        </authorList>
    </citation>
    <scope>NUCLEOTIDE SEQUENCE [LARGE SCALE GENOMIC DNA]</scope>
    <source>
        <strain evidence="7 8">LW9</strain>
    </source>
</reference>
<dbReference type="RefSeq" id="WP_009185677.1">
    <property type="nucleotide sequence ID" value="NZ_AMGM01000044.1"/>
</dbReference>
<keyword evidence="4 5" id="KW-0472">Membrane</keyword>
<dbReference type="Pfam" id="PF07291">
    <property type="entry name" value="MauE"/>
    <property type="match status" value="1"/>
</dbReference>
<dbReference type="OrthoDB" id="673785at2"/>
<feature type="domain" description="Methylamine utilisation protein MauE" evidence="6">
    <location>
        <begin position="17"/>
        <end position="142"/>
    </location>
</feature>
<comment type="subcellular location">
    <subcellularLocation>
        <location evidence="1">Membrane</location>
        <topology evidence="1">Multi-pass membrane protein</topology>
    </subcellularLocation>
</comment>
<keyword evidence="8" id="KW-1185">Reference proteome</keyword>
<feature type="transmembrane region" description="Helical" evidence="5">
    <location>
        <begin position="84"/>
        <end position="104"/>
    </location>
</feature>
<dbReference type="InterPro" id="IPR009908">
    <property type="entry name" value="Methylamine_util_MauE"/>
</dbReference>
<dbReference type="EMBL" id="AMGM01000044">
    <property type="protein sequence ID" value="EKB48695.1"/>
    <property type="molecule type" value="Genomic_DNA"/>
</dbReference>
<evidence type="ECO:0000256" key="3">
    <source>
        <dbReference type="ARBA" id="ARBA00022989"/>
    </source>
</evidence>
<proteinExistence type="predicted"/>
<comment type="caution">
    <text evidence="7">The sequence shown here is derived from an EMBL/GenBank/DDBJ whole genome shotgun (WGS) entry which is preliminary data.</text>
</comment>
<name>K1KX73_CECL9</name>
<feature type="transmembrane region" description="Helical" evidence="5">
    <location>
        <begin position="124"/>
        <end position="142"/>
    </location>
</feature>
<sequence length="169" mass="18910">MGQSISNVKNKPYATTWKLEVVCLFLAAMFAYTGLSKWLDWHGTKAALYNQVFPVWMAEVILYGLPPLEVMVAMMLLVSRWRSWGLWLSVILMALFTAYIALVLTRVFGRVPCSCGGVLDSLGWWEHLGFNVVVLGMGVWGVRVENVGQENKSQVKRGPNVKNQSSGLI</sequence>
<evidence type="ECO:0000259" key="6">
    <source>
        <dbReference type="Pfam" id="PF07291"/>
    </source>
</evidence>
<dbReference type="Proteomes" id="UP000004478">
    <property type="component" value="Unassembled WGS sequence"/>
</dbReference>
<organism evidence="7 8">
    <name type="scientific">Cecembia lonarensis (strain CCUG 58316 / KCTC 22772 / LW9)</name>
    <dbReference type="NCBI Taxonomy" id="1225176"/>
    <lineage>
        <taxon>Bacteria</taxon>
        <taxon>Pseudomonadati</taxon>
        <taxon>Bacteroidota</taxon>
        <taxon>Cytophagia</taxon>
        <taxon>Cytophagales</taxon>
        <taxon>Cyclobacteriaceae</taxon>
        <taxon>Cecembia</taxon>
    </lineage>
</organism>
<evidence type="ECO:0000256" key="2">
    <source>
        <dbReference type="ARBA" id="ARBA00022692"/>
    </source>
</evidence>
<protein>
    <recommendedName>
        <fullName evidence="6">Methylamine utilisation protein MauE domain-containing protein</fullName>
    </recommendedName>
</protein>
<accession>K1KX73</accession>
<evidence type="ECO:0000313" key="7">
    <source>
        <dbReference type="EMBL" id="EKB48695.1"/>
    </source>
</evidence>
<evidence type="ECO:0000313" key="8">
    <source>
        <dbReference type="Proteomes" id="UP000004478"/>
    </source>
</evidence>